<gene>
    <name evidence="1" type="ORF">SAMN05444171_5082</name>
</gene>
<evidence type="ECO:0000313" key="1">
    <source>
        <dbReference type="EMBL" id="SED76462.1"/>
    </source>
</evidence>
<organism evidence="1 2">
    <name type="scientific">Bradyrhizobium lablabi</name>
    <dbReference type="NCBI Taxonomy" id="722472"/>
    <lineage>
        <taxon>Bacteria</taxon>
        <taxon>Pseudomonadati</taxon>
        <taxon>Pseudomonadota</taxon>
        <taxon>Alphaproteobacteria</taxon>
        <taxon>Hyphomicrobiales</taxon>
        <taxon>Nitrobacteraceae</taxon>
        <taxon>Bradyrhizobium</taxon>
    </lineage>
</organism>
<accession>A0A1M7CXN0</accession>
<name>A0A1M7CXN0_9BRAD</name>
<dbReference type="RefSeq" id="WP_074824900.1">
    <property type="nucleotide sequence ID" value="NZ_FNTI01000001.1"/>
</dbReference>
<dbReference type="OrthoDB" id="8236874at2"/>
<evidence type="ECO:0000313" key="2">
    <source>
        <dbReference type="Proteomes" id="UP000183208"/>
    </source>
</evidence>
<reference evidence="1 2" key="1">
    <citation type="submission" date="2016-10" db="EMBL/GenBank/DDBJ databases">
        <authorList>
            <person name="de Groot N.N."/>
        </authorList>
    </citation>
    <scope>NUCLEOTIDE SEQUENCE [LARGE SCALE GENOMIC DNA]</scope>
    <source>
        <strain evidence="1 2">GAS522</strain>
    </source>
</reference>
<sequence>MHTIRTVMGDFLLNHTELPAGTASLMINHAFPGDRLDDLQRLAPTTKQYYVLAQRIPQKTQAMAAWSEALLDAFKAVRNLSGLIFHSPFSTDPTFSRRRALSEGLS</sequence>
<dbReference type="Proteomes" id="UP000183208">
    <property type="component" value="Unassembled WGS sequence"/>
</dbReference>
<proteinExistence type="predicted"/>
<protein>
    <submittedName>
        <fullName evidence="1">Uncharacterized protein</fullName>
    </submittedName>
</protein>
<dbReference type="AlphaFoldDB" id="A0A1M7CXN0"/>
<dbReference type="EMBL" id="FNTI01000001">
    <property type="protein sequence ID" value="SED76462.1"/>
    <property type="molecule type" value="Genomic_DNA"/>
</dbReference>